<dbReference type="EC" id="3.1.1.77" evidence="1"/>
<dbReference type="AlphaFoldDB" id="A0A2S0MEH4"/>
<keyword evidence="1" id="KW-0472">Membrane</keyword>
<evidence type="ECO:0000256" key="1">
    <source>
        <dbReference type="PIRNR" id="PIRNR029681"/>
    </source>
</evidence>
<comment type="catalytic activity">
    <reaction evidence="1">
        <text>a 3-(acyloxy)acyl derivative of bacterial toxin + H2O = a 3-hydroxyacyl derivative of bacterial toxin + a fatty acid + H(+)</text>
        <dbReference type="Rhea" id="RHEA:12032"/>
        <dbReference type="ChEBI" id="CHEBI:15377"/>
        <dbReference type="ChEBI" id="CHEBI:15378"/>
        <dbReference type="ChEBI" id="CHEBI:28868"/>
        <dbReference type="ChEBI" id="CHEBI:136853"/>
        <dbReference type="ChEBI" id="CHEBI:140675"/>
        <dbReference type="EC" id="3.1.1.77"/>
    </reaction>
</comment>
<organism evidence="4 5">
    <name type="scientific">Ottowia oryzae</name>
    <dbReference type="NCBI Taxonomy" id="2109914"/>
    <lineage>
        <taxon>Bacteria</taxon>
        <taxon>Pseudomonadati</taxon>
        <taxon>Pseudomonadota</taxon>
        <taxon>Betaproteobacteria</taxon>
        <taxon>Burkholderiales</taxon>
        <taxon>Comamonadaceae</taxon>
        <taxon>Ottowia</taxon>
    </lineage>
</organism>
<feature type="region of interest" description="Disordered" evidence="3">
    <location>
        <begin position="1"/>
        <end position="21"/>
    </location>
</feature>
<evidence type="ECO:0000313" key="4">
    <source>
        <dbReference type="EMBL" id="AVO34123.1"/>
    </source>
</evidence>
<comment type="function">
    <text evidence="1">Has lipid A 3-O-deacylase activity. Hydrolyzes the ester bond at the 3 position of lipid A, a bioactive component of lipopolysaccharide (LPS), thereby releasing the primary fatty acyl moiety.</text>
</comment>
<accession>A0A2S0MEH4</accession>
<comment type="subcellular location">
    <subcellularLocation>
        <location evidence="1">Cell outer membrane</location>
        <topology evidence="1">Multi-pass membrane protein</topology>
    </subcellularLocation>
</comment>
<feature type="site" description="Critical for activity" evidence="2">
    <location>
        <position position="183"/>
    </location>
</feature>
<keyword evidence="5" id="KW-1185">Reference proteome</keyword>
<keyword evidence="1" id="KW-0378">Hydrolase</keyword>
<dbReference type="Gene3D" id="2.40.160.20">
    <property type="match status" value="1"/>
</dbReference>
<dbReference type="Pfam" id="PF09411">
    <property type="entry name" value="PagL"/>
    <property type="match status" value="1"/>
</dbReference>
<comment type="similarity">
    <text evidence="1">Belongs to the PagL family.</text>
</comment>
<dbReference type="Proteomes" id="UP000239709">
    <property type="component" value="Chromosome"/>
</dbReference>
<evidence type="ECO:0000313" key="5">
    <source>
        <dbReference type="Proteomes" id="UP000239709"/>
    </source>
</evidence>
<dbReference type="InterPro" id="IPR018550">
    <property type="entry name" value="Lipid-A_deacylase-rel"/>
</dbReference>
<comment type="subunit">
    <text evidence="1">Homodimer.</text>
</comment>
<dbReference type="EMBL" id="CP027666">
    <property type="protein sequence ID" value="AVO34123.1"/>
    <property type="molecule type" value="Genomic_DNA"/>
</dbReference>
<keyword evidence="1" id="KW-0998">Cell outer membrane</keyword>
<dbReference type="GO" id="GO:0009279">
    <property type="term" value="C:cell outer membrane"/>
    <property type="evidence" value="ECO:0007669"/>
    <property type="project" value="UniProtKB-SubCell"/>
</dbReference>
<dbReference type="RefSeq" id="WP_106702678.1">
    <property type="nucleotide sequence ID" value="NZ_CP027666.1"/>
</dbReference>
<proteinExistence type="inferred from homology"/>
<evidence type="ECO:0000256" key="3">
    <source>
        <dbReference type="SAM" id="MobiDB-lite"/>
    </source>
</evidence>
<name>A0A2S0MEH4_9BURK</name>
<gene>
    <name evidence="4" type="ORF">C6570_07605</name>
</gene>
<protein>
    <recommendedName>
        <fullName evidence="1">Lipid A deacylase</fullName>
        <ecNumber evidence="1">3.1.1.77</ecNumber>
    </recommendedName>
    <alternativeName>
        <fullName evidence="1">LPS 3-O-deacylase</fullName>
    </alternativeName>
    <alternativeName>
        <fullName evidence="1">Outer membrane enzyme</fullName>
    </alternativeName>
</protein>
<reference evidence="4 5" key="1">
    <citation type="submission" date="2018-03" db="EMBL/GenBank/DDBJ databases">
        <title>Genome sequencing of Ottowia sp.</title>
        <authorList>
            <person name="Kim S.-J."/>
            <person name="Heo J."/>
            <person name="Kwon S.-W."/>
        </authorList>
    </citation>
    <scope>NUCLEOTIDE SEQUENCE [LARGE SCALE GENOMIC DNA]</scope>
    <source>
        <strain evidence="4 5">KADR8-3</strain>
    </source>
</reference>
<sequence>MFALATPLSPRHARVTRSTPPVGHACRGIARWAAGATLVLAGAAAQAQGVDWTLIGGASETARVRQVGVVAGWTRPAPLWQGDAWRLRLRHEGVLAAWHVPQARDVVEVGYSPVLRLERPLQGSANVFFVEGSIGVRLLSHTRMADDHNMSTAFQFADMLGAGMQFGQDGRSTLGVRLQHLSNLGIKKPNPGINFVQVYYAYRF</sequence>
<evidence type="ECO:0000256" key="2">
    <source>
        <dbReference type="PIRSR" id="PIRSR029681-2"/>
    </source>
</evidence>
<dbReference type="KEGG" id="otk:C6570_07605"/>
<dbReference type="GO" id="GO:0050528">
    <property type="term" value="F:acyloxyacyl hydrolase activity"/>
    <property type="evidence" value="ECO:0007669"/>
    <property type="project" value="UniProtKB-EC"/>
</dbReference>
<dbReference type="OrthoDB" id="5297282at2"/>
<dbReference type="PIRSF" id="PIRSF029681">
    <property type="entry name" value="PagL"/>
    <property type="match status" value="1"/>
</dbReference>